<dbReference type="RefSeq" id="WP_128519837.1">
    <property type="nucleotide sequence ID" value="NZ_RJQC01000001.1"/>
</dbReference>
<evidence type="ECO:0000313" key="1">
    <source>
        <dbReference type="EMBL" id="RNM31677.1"/>
    </source>
</evidence>
<keyword evidence="2" id="KW-1185">Reference proteome</keyword>
<proteinExistence type="predicted"/>
<name>A0A3N0I443_9FIRM</name>
<dbReference type="EMBL" id="RJQC01000001">
    <property type="protein sequence ID" value="RNM31677.1"/>
    <property type="molecule type" value="Genomic_DNA"/>
</dbReference>
<accession>A0A3N0I443</accession>
<protein>
    <submittedName>
        <fullName evidence="1">Uncharacterized protein</fullName>
    </submittedName>
</protein>
<organism evidence="1 2">
    <name type="scientific">Absicoccus porci</name>
    <dbReference type="NCBI Taxonomy" id="2486576"/>
    <lineage>
        <taxon>Bacteria</taxon>
        <taxon>Bacillati</taxon>
        <taxon>Bacillota</taxon>
        <taxon>Erysipelotrichia</taxon>
        <taxon>Erysipelotrichales</taxon>
        <taxon>Erysipelotrichaceae</taxon>
        <taxon>Absicoccus</taxon>
    </lineage>
</organism>
<gene>
    <name evidence="1" type="ORF">EDX97_03740</name>
</gene>
<dbReference type="Proteomes" id="UP000276568">
    <property type="component" value="Unassembled WGS sequence"/>
</dbReference>
<evidence type="ECO:0000313" key="2">
    <source>
        <dbReference type="Proteomes" id="UP000276568"/>
    </source>
</evidence>
<dbReference type="AlphaFoldDB" id="A0A3N0I443"/>
<reference evidence="1 2" key="1">
    <citation type="submission" date="2018-11" db="EMBL/GenBank/DDBJ databases">
        <title>Clostridium sp. nov., a member of the family Erysipelotrichaceae isolated from pig faeces.</title>
        <authorList>
            <person name="Chang Y.-H."/>
        </authorList>
    </citation>
    <scope>NUCLEOTIDE SEQUENCE [LARGE SCALE GENOMIC DNA]</scope>
    <source>
        <strain evidence="1 2">YH-panp20</strain>
    </source>
</reference>
<comment type="caution">
    <text evidence="1">The sequence shown here is derived from an EMBL/GenBank/DDBJ whole genome shotgun (WGS) entry which is preliminary data.</text>
</comment>
<sequence length="71" mass="8281">MQEVNKSDEIPEYVECPLYKKTIGIGACIDVQEVAARHIKERILPNEIREIIGFRSICLNCENNLDKKYER</sequence>